<dbReference type="Gene3D" id="3.40.50.720">
    <property type="entry name" value="NAD(P)-binding Rossmann-like Domain"/>
    <property type="match status" value="1"/>
</dbReference>
<dbReference type="PRINTS" id="PR00080">
    <property type="entry name" value="SDRFAMILY"/>
</dbReference>
<dbReference type="RefSeq" id="WP_159901694.1">
    <property type="nucleotide sequence ID" value="NZ_BAABFX010000048.1"/>
</dbReference>
<dbReference type="InterPro" id="IPR036291">
    <property type="entry name" value="NAD(P)-bd_dom_sf"/>
</dbReference>
<dbReference type="Pfam" id="PF00106">
    <property type="entry name" value="adh_short"/>
    <property type="match status" value="1"/>
</dbReference>
<dbReference type="PRINTS" id="PR00081">
    <property type="entry name" value="GDHRDH"/>
</dbReference>
<evidence type="ECO:0000256" key="1">
    <source>
        <dbReference type="ARBA" id="ARBA00006484"/>
    </source>
</evidence>
<evidence type="ECO:0000313" key="4">
    <source>
        <dbReference type="EMBL" id="GAA4402953.1"/>
    </source>
</evidence>
<name>A0ABP8K9W6_9MICO</name>
<sequence length="257" mass="27228">MTTALVTGASAGIGHAFAQRLAREGHDLVVVARDRARLERLAADLRAAHGVDVEVLVADLSDRHATDAVCARLADADRPVDLLVNNAGFGLAGSFLDNDVAQEEAGLDVMVRAVMLTCHAAGRAMRARGHGAIVNVSSVASFIAHGTYSAEKAFVTVFSEGLASELAGTGVTVTALCPGFTRTEFHQRARMKFSALPEFLWLDADDLVQQALTDVAAGKVISVPGAQWKVLATTVRALPRPLVRGAGVRALHRFRRD</sequence>
<evidence type="ECO:0000313" key="5">
    <source>
        <dbReference type="Proteomes" id="UP001500390"/>
    </source>
</evidence>
<gene>
    <name evidence="4" type="ORF">GCM10023153_32510</name>
</gene>
<dbReference type="SUPFAM" id="SSF51735">
    <property type="entry name" value="NAD(P)-binding Rossmann-fold domains"/>
    <property type="match status" value="1"/>
</dbReference>
<comment type="caution">
    <text evidence="4">The sequence shown here is derived from an EMBL/GenBank/DDBJ whole genome shotgun (WGS) entry which is preliminary data.</text>
</comment>
<protein>
    <submittedName>
        <fullName evidence="4">SDR family NAD(P)-dependent oxidoreductase</fullName>
    </submittedName>
</protein>
<dbReference type="PIRSF" id="PIRSF000126">
    <property type="entry name" value="11-beta-HSD1"/>
    <property type="match status" value="1"/>
</dbReference>
<dbReference type="Proteomes" id="UP001500390">
    <property type="component" value="Unassembled WGS sequence"/>
</dbReference>
<accession>A0ABP8K9W6</accession>
<dbReference type="EMBL" id="BAABFX010000048">
    <property type="protein sequence ID" value="GAA4402953.1"/>
    <property type="molecule type" value="Genomic_DNA"/>
</dbReference>
<dbReference type="PANTHER" id="PTHR44196">
    <property type="entry name" value="DEHYDROGENASE/REDUCTASE SDR FAMILY MEMBER 7B"/>
    <property type="match status" value="1"/>
</dbReference>
<keyword evidence="2" id="KW-0560">Oxidoreductase</keyword>
<dbReference type="PANTHER" id="PTHR44196:SF2">
    <property type="entry name" value="SHORT-CHAIN DEHYDROGENASE-RELATED"/>
    <property type="match status" value="1"/>
</dbReference>
<comment type="similarity">
    <text evidence="1 3">Belongs to the short-chain dehydrogenases/reductases (SDR) family.</text>
</comment>
<keyword evidence="5" id="KW-1185">Reference proteome</keyword>
<organism evidence="4 5">
    <name type="scientific">Ornithinibacter aureus</name>
    <dbReference type="NCBI Taxonomy" id="622664"/>
    <lineage>
        <taxon>Bacteria</taxon>
        <taxon>Bacillati</taxon>
        <taxon>Actinomycetota</taxon>
        <taxon>Actinomycetes</taxon>
        <taxon>Micrococcales</taxon>
        <taxon>Intrasporangiaceae</taxon>
        <taxon>Ornithinibacter</taxon>
    </lineage>
</organism>
<evidence type="ECO:0000256" key="3">
    <source>
        <dbReference type="RuleBase" id="RU000363"/>
    </source>
</evidence>
<reference evidence="5" key="1">
    <citation type="journal article" date="2019" name="Int. J. Syst. Evol. Microbiol.">
        <title>The Global Catalogue of Microorganisms (GCM) 10K type strain sequencing project: providing services to taxonomists for standard genome sequencing and annotation.</title>
        <authorList>
            <consortium name="The Broad Institute Genomics Platform"/>
            <consortium name="The Broad Institute Genome Sequencing Center for Infectious Disease"/>
            <person name="Wu L."/>
            <person name="Ma J."/>
        </authorList>
    </citation>
    <scope>NUCLEOTIDE SEQUENCE [LARGE SCALE GENOMIC DNA]</scope>
    <source>
        <strain evidence="5">JCM 17738</strain>
    </source>
</reference>
<dbReference type="InterPro" id="IPR002347">
    <property type="entry name" value="SDR_fam"/>
</dbReference>
<evidence type="ECO:0000256" key="2">
    <source>
        <dbReference type="ARBA" id="ARBA00023002"/>
    </source>
</evidence>
<dbReference type="CDD" id="cd05233">
    <property type="entry name" value="SDR_c"/>
    <property type="match status" value="1"/>
</dbReference>
<proteinExistence type="inferred from homology"/>